<keyword evidence="6" id="KW-0560">Oxidoreductase</keyword>
<evidence type="ECO:0000256" key="4">
    <source>
        <dbReference type="ARBA" id="ARBA00022485"/>
    </source>
</evidence>
<dbReference type="InterPro" id="IPR006656">
    <property type="entry name" value="Mopterin_OxRdtase"/>
</dbReference>
<dbReference type="Pfam" id="PF04879">
    <property type="entry name" value="Molybdop_Fe4S4"/>
    <property type="match status" value="1"/>
</dbReference>
<dbReference type="SUPFAM" id="SSF53706">
    <property type="entry name" value="Formate dehydrogenase/DMSO reductase, domains 1-3"/>
    <property type="match status" value="1"/>
</dbReference>
<proteinExistence type="inferred from homology"/>
<evidence type="ECO:0000256" key="3">
    <source>
        <dbReference type="ARBA" id="ARBA00010312"/>
    </source>
</evidence>
<dbReference type="STRING" id="1387277.SAMN06295998_10547"/>
<evidence type="ECO:0000259" key="10">
    <source>
        <dbReference type="PROSITE" id="PS51669"/>
    </source>
</evidence>
<name>A0A1W2BW88_9RHOB</name>
<reference evidence="11 12" key="1">
    <citation type="submission" date="2017-04" db="EMBL/GenBank/DDBJ databases">
        <authorList>
            <person name="Afonso C.L."/>
            <person name="Miller P.J."/>
            <person name="Scott M.A."/>
            <person name="Spackman E."/>
            <person name="Goraichik I."/>
            <person name="Dimitrov K.M."/>
            <person name="Suarez D.L."/>
            <person name="Swayne D.E."/>
        </authorList>
    </citation>
    <scope>NUCLEOTIDE SEQUENCE [LARGE SCALE GENOMIC DNA]</scope>
    <source>
        <strain evidence="11 12">CGMCC 1.12644</strain>
    </source>
</reference>
<dbReference type="GO" id="GO:0030313">
    <property type="term" value="C:cell envelope"/>
    <property type="evidence" value="ECO:0007669"/>
    <property type="project" value="UniProtKB-SubCell"/>
</dbReference>
<evidence type="ECO:0000256" key="6">
    <source>
        <dbReference type="ARBA" id="ARBA00023002"/>
    </source>
</evidence>
<dbReference type="InterPro" id="IPR006963">
    <property type="entry name" value="Mopterin_OxRdtase_4Fe-4S_dom"/>
</dbReference>
<dbReference type="GO" id="GO:0051539">
    <property type="term" value="F:4 iron, 4 sulfur cluster binding"/>
    <property type="evidence" value="ECO:0007669"/>
    <property type="project" value="UniProtKB-KW"/>
</dbReference>
<dbReference type="CDD" id="cd02783">
    <property type="entry name" value="MopB_CT_2"/>
    <property type="match status" value="1"/>
</dbReference>
<comment type="subcellular location">
    <subcellularLocation>
        <location evidence="2">Cell envelope</location>
    </subcellularLocation>
</comment>
<dbReference type="GO" id="GO:0016491">
    <property type="term" value="F:oxidoreductase activity"/>
    <property type="evidence" value="ECO:0007669"/>
    <property type="project" value="UniProtKB-KW"/>
</dbReference>
<dbReference type="Pfam" id="PF00384">
    <property type="entry name" value="Molybdopterin"/>
    <property type="match status" value="1"/>
</dbReference>
<evidence type="ECO:0000256" key="5">
    <source>
        <dbReference type="ARBA" id="ARBA00022723"/>
    </source>
</evidence>
<sequence>MFREPQIPLSEPVGDRIEQTTCYMCACRCGINVHLKDGPDGKPQVRYIDGNRDHPVNKGVLCGKGSAGIMQHYSPARLRAPMKRVGPRGSGQFEEISWDEALEIATEWLGTVRKSDPKRLAFFTGRDQSQSLTGFWAMQYGTPNFAAHGGFCSVNMAAGGLYTFGGAFWEFGDPDWDLTKYFMLFGVAEDHASNPIKIGIGKLKARGAKVVSVNPVRTGYNAVADEWVGLRPGTDGLFVGALIHELFRTQQIDLDYLVRYTNAPWLVIDAPGTDRDGLFARDADGNPLVWDKATEAYGNGKAADIQPALTGTRTLPDGRIARPVFELMAERYLSDDYAPETVAAPTGLDAEEIRRIAAELAHVAFKEEIVLDQPWTDWAGRRHETMIGRPISMHAMRGISAHSNGFQTCRMIHILQILLGSIDCPGGFRYKPPYPKQTPPNLLPHGAAGDIKPEMPLGGPHLGFPHGPEHLLLDGEGNPSRLDKGFSWDAPMSAHGLMHMVINNAAQKDPYGIDVLFMYMANMAWNSSMNVPGTLDALTAKDENDDYVIPRIIYSDAYYSETVPYADLILPDTTYLERWDCISLLDRPISEPDMVADAIRHPVVPPDRDVRGFQEVLIDLAHRLKFPAFTNEDGSAKFPGGYADYIVNHQRKPGVGPLAGWRGEDGTSFGTGAPNPDQLKEYVRNGAFHAHHLAPEHAYFKHANRGYLDWGITKGIRMSAEPTIFQLYSEPLQKFRLSALGHGDRQPPERARDRITRFFDPLPFWYEPLEGTMIDTGAYPLNAITQRPMHMYHSWGSQNAWLRQITAANRLYVHTSVGTSIGATDDDWVWLSSHLGRVKCQIRLMEGVNPHTVWTWNAIGKREGAWGLDEDAPENTEGFLLNHLISELLPKGGGGYRYSNSDPITGQAAWFDLRVAIAKAESTGATEPMFEPLGHDSQPPSPEKLAFGVQFRKETT</sequence>
<keyword evidence="8" id="KW-0411">Iron-sulfur</keyword>
<dbReference type="Gene3D" id="3.40.228.10">
    <property type="entry name" value="Dimethylsulfoxide Reductase, domain 2"/>
    <property type="match status" value="1"/>
</dbReference>
<organism evidence="11 12">
    <name type="scientific">Primorskyibacter flagellatus</name>
    <dbReference type="NCBI Taxonomy" id="1387277"/>
    <lineage>
        <taxon>Bacteria</taxon>
        <taxon>Pseudomonadati</taxon>
        <taxon>Pseudomonadota</taxon>
        <taxon>Alphaproteobacteria</taxon>
        <taxon>Rhodobacterales</taxon>
        <taxon>Roseobacteraceae</taxon>
        <taxon>Primorskyibacter</taxon>
    </lineage>
</organism>
<evidence type="ECO:0000256" key="9">
    <source>
        <dbReference type="SAM" id="MobiDB-lite"/>
    </source>
</evidence>
<dbReference type="Gene3D" id="2.40.40.20">
    <property type="match status" value="1"/>
</dbReference>
<dbReference type="PANTHER" id="PTHR43598:SF5">
    <property type="entry name" value="DMSO REDUCTASE CHAIN A"/>
    <property type="match status" value="1"/>
</dbReference>
<evidence type="ECO:0000256" key="2">
    <source>
        <dbReference type="ARBA" id="ARBA00004196"/>
    </source>
</evidence>
<dbReference type="SUPFAM" id="SSF50692">
    <property type="entry name" value="ADC-like"/>
    <property type="match status" value="1"/>
</dbReference>
<dbReference type="PANTHER" id="PTHR43598">
    <property type="entry name" value="TUNGSTEN-CONTAINING FORMYLMETHANOFURAN DEHYDROGENASE 2 SUBUNIT B"/>
    <property type="match status" value="1"/>
</dbReference>
<protein>
    <submittedName>
        <fullName evidence="11">Anaerobic selenocysteine-containing dehydrogenase</fullName>
    </submittedName>
</protein>
<accession>A0A1W2BW88</accession>
<evidence type="ECO:0000313" key="11">
    <source>
        <dbReference type="EMBL" id="SMC77267.1"/>
    </source>
</evidence>
<dbReference type="OrthoDB" id="9810782at2"/>
<dbReference type="SMART" id="SM00926">
    <property type="entry name" value="Molybdop_Fe4S4"/>
    <property type="match status" value="1"/>
</dbReference>
<comment type="similarity">
    <text evidence="3">Belongs to the prokaryotic molybdopterin-containing oxidoreductase family.</text>
</comment>
<dbReference type="Proteomes" id="UP000192330">
    <property type="component" value="Unassembled WGS sequence"/>
</dbReference>
<evidence type="ECO:0000256" key="7">
    <source>
        <dbReference type="ARBA" id="ARBA00023004"/>
    </source>
</evidence>
<dbReference type="RefSeq" id="WP_084352788.1">
    <property type="nucleotide sequence ID" value="NZ_FWYD01000005.1"/>
</dbReference>
<comment type="cofactor">
    <cofactor evidence="1">
        <name>[4Fe-4S] cluster</name>
        <dbReference type="ChEBI" id="CHEBI:49883"/>
    </cofactor>
</comment>
<feature type="region of interest" description="Disordered" evidence="9">
    <location>
        <begin position="927"/>
        <end position="956"/>
    </location>
</feature>
<dbReference type="EMBL" id="FWYD01000005">
    <property type="protein sequence ID" value="SMC77267.1"/>
    <property type="molecule type" value="Genomic_DNA"/>
</dbReference>
<keyword evidence="5" id="KW-0479">Metal-binding</keyword>
<keyword evidence="12" id="KW-1185">Reference proteome</keyword>
<dbReference type="Gene3D" id="3.40.50.740">
    <property type="match status" value="1"/>
</dbReference>
<dbReference type="Gene3D" id="3.30.200.210">
    <property type="match status" value="1"/>
</dbReference>
<keyword evidence="4" id="KW-0004">4Fe-4S</keyword>
<dbReference type="PROSITE" id="PS51669">
    <property type="entry name" value="4FE4S_MOW_BIS_MGD"/>
    <property type="match status" value="1"/>
</dbReference>
<keyword evidence="7" id="KW-0408">Iron</keyword>
<feature type="domain" description="4Fe-4S Mo/W bis-MGD-type" evidence="10">
    <location>
        <begin position="15"/>
        <end position="76"/>
    </location>
</feature>
<dbReference type="AlphaFoldDB" id="A0A1W2BW88"/>
<evidence type="ECO:0000256" key="8">
    <source>
        <dbReference type="ARBA" id="ARBA00023014"/>
    </source>
</evidence>
<dbReference type="GO" id="GO:0046872">
    <property type="term" value="F:metal ion binding"/>
    <property type="evidence" value="ECO:0007669"/>
    <property type="project" value="UniProtKB-KW"/>
</dbReference>
<evidence type="ECO:0000313" key="12">
    <source>
        <dbReference type="Proteomes" id="UP000192330"/>
    </source>
</evidence>
<evidence type="ECO:0000256" key="1">
    <source>
        <dbReference type="ARBA" id="ARBA00001966"/>
    </source>
</evidence>
<dbReference type="InterPro" id="IPR009010">
    <property type="entry name" value="Asp_de-COase-like_dom_sf"/>
</dbReference>
<gene>
    <name evidence="11" type="ORF">SAMN06295998_10547</name>
</gene>